<organism evidence="1 2">
    <name type="scientific">Kosakonia quasisacchari</name>
    <dbReference type="NCBI Taxonomy" id="2529380"/>
    <lineage>
        <taxon>Bacteria</taxon>
        <taxon>Pseudomonadati</taxon>
        <taxon>Pseudomonadota</taxon>
        <taxon>Gammaproteobacteria</taxon>
        <taxon>Enterobacterales</taxon>
        <taxon>Enterobacteriaceae</taxon>
        <taxon>Kosakonia</taxon>
    </lineage>
</organism>
<dbReference type="OrthoDB" id="9800258at2"/>
<comment type="caution">
    <text evidence="1">The sequence shown here is derived from an EMBL/GenBank/DDBJ whole genome shotgun (WGS) entry which is preliminary data.</text>
</comment>
<dbReference type="RefSeq" id="WP_131413732.1">
    <property type="nucleotide sequence ID" value="NZ_SJOP01000038.1"/>
</dbReference>
<dbReference type="PIRSF" id="PIRSF028744">
    <property type="entry name" value="Addict_mod_HI1419"/>
    <property type="match status" value="1"/>
</dbReference>
<dbReference type="NCBIfam" id="TIGR02683">
    <property type="entry name" value="upstrm_HI1419"/>
    <property type="match status" value="1"/>
</dbReference>
<protein>
    <submittedName>
        <fullName evidence="1">Type II toxin-antitoxin system RelE/ParE family toxin</fullName>
    </submittedName>
</protein>
<evidence type="ECO:0000313" key="1">
    <source>
        <dbReference type="EMBL" id="TCB96407.1"/>
    </source>
</evidence>
<dbReference type="PANTHER" id="PTHR41791">
    <property type="entry name" value="SSL7039 PROTEIN"/>
    <property type="match status" value="1"/>
</dbReference>
<gene>
    <name evidence="1" type="ORF">E0L21_23950</name>
</gene>
<dbReference type="EMBL" id="SJOP01000038">
    <property type="protein sequence ID" value="TCB96407.1"/>
    <property type="molecule type" value="Genomic_DNA"/>
</dbReference>
<dbReference type="PANTHER" id="PTHR41791:SF1">
    <property type="entry name" value="SSL7039 PROTEIN"/>
    <property type="match status" value="1"/>
</dbReference>
<keyword evidence="2" id="KW-1185">Reference proteome</keyword>
<dbReference type="AlphaFoldDB" id="A0A4R0GI46"/>
<dbReference type="InterPro" id="IPR014056">
    <property type="entry name" value="TypeIITA-like_toxin_pred"/>
</dbReference>
<sequence>MEGILSHGRNPFAEFLRGVKDPIAKAMIATRLARMATNNYGDCKPCRDGVSELRIDQGPGYRVYFSAVTDPKDGEVSLILLGGDKRKQDADITKAVEYLNDYKSRK</sequence>
<proteinExistence type="predicted"/>
<reference evidence="1 2" key="1">
    <citation type="submission" date="2019-02" db="EMBL/GenBank/DDBJ databases">
        <title>The draft genome of Kosakonia quasisacchari strain WCHKQ120001.</title>
        <authorList>
            <person name="Wang C."/>
            <person name="Feng Y."/>
            <person name="Zong Z."/>
        </authorList>
    </citation>
    <scope>NUCLEOTIDE SEQUENCE [LARGE SCALE GENOMIC DNA]</scope>
    <source>
        <strain evidence="1 2">WCHKQ120001</strain>
    </source>
</reference>
<name>A0A4R0GI46_9ENTR</name>
<accession>A0A4R0GI46</accession>
<evidence type="ECO:0000313" key="2">
    <source>
        <dbReference type="Proteomes" id="UP000291793"/>
    </source>
</evidence>
<dbReference type="Proteomes" id="UP000291793">
    <property type="component" value="Unassembled WGS sequence"/>
</dbReference>